<reference evidence="4" key="1">
    <citation type="submission" date="2017-04" db="EMBL/GenBank/DDBJ databases">
        <authorList>
            <person name="Varghese N."/>
            <person name="Submissions S."/>
        </authorList>
    </citation>
    <scope>NUCLEOTIDE SEQUENCE [LARGE SCALE GENOMIC DNA]</scope>
    <source>
        <strain evidence="4">Dd16</strain>
    </source>
</reference>
<proteinExistence type="predicted"/>
<dbReference type="OrthoDB" id="414934at2"/>
<dbReference type="GO" id="GO:0004553">
    <property type="term" value="F:hydrolase activity, hydrolyzing O-glycosyl compounds"/>
    <property type="evidence" value="ECO:0007669"/>
    <property type="project" value="TreeGrafter"/>
</dbReference>
<dbReference type="GO" id="GO:0005975">
    <property type="term" value="P:carbohydrate metabolic process"/>
    <property type="evidence" value="ECO:0007669"/>
    <property type="project" value="InterPro"/>
</dbReference>
<dbReference type="Gene3D" id="2.70.98.40">
    <property type="entry name" value="Glycoside hydrolase, family 65, N-terminal domain"/>
    <property type="match status" value="1"/>
</dbReference>
<accession>A0A1X7FYM8</accession>
<keyword evidence="3" id="KW-0378">Hydrolase</keyword>
<feature type="domain" description="Glycoside hydrolase family 65 central catalytic" evidence="2">
    <location>
        <begin position="323"/>
        <end position="518"/>
    </location>
</feature>
<dbReference type="EMBL" id="LT840185">
    <property type="protein sequence ID" value="SMF61220.1"/>
    <property type="molecule type" value="Genomic_DNA"/>
</dbReference>
<dbReference type="Pfam" id="PF03632">
    <property type="entry name" value="Glyco_hydro_65m"/>
    <property type="match status" value="1"/>
</dbReference>
<dbReference type="SUPFAM" id="SSF48208">
    <property type="entry name" value="Six-hairpin glycosidases"/>
    <property type="match status" value="1"/>
</dbReference>
<dbReference type="InterPro" id="IPR008928">
    <property type="entry name" value="6-hairpin_glycosidase_sf"/>
</dbReference>
<dbReference type="Gene3D" id="1.50.10.10">
    <property type="match status" value="1"/>
</dbReference>
<keyword evidence="4" id="KW-1185">Reference proteome</keyword>
<sequence>MPGPISPPSCSGTRGGALPAYVSNGLVGLRVREIPLVAGSAIVSGVAGEHCERRIEAAAPVPYPLAGDIAIDGVRLSDEPWAAQDLAQSYDFATGELTSRFAFGAGDRRATVEILTFASRSHAPLVLQEVALTVDAPCRIELVAAVDPKAARGIIRERRTGTPGEKSAVCDGSLHWESHGALSRCGIALLSTLDGTEADRSVADWDARGPLQTRYGADARPGRPLRLRQIAALIPSIVHDRPHEEAVRRVAEAGRLGFDLLRARNREAWLELWKSRIMVDGASVQHQALIDAGFFYLNSSVHPASPAATSIFGLASWPDYHYYYGHVMWDIDAFCVPPLTLLQPEAARGLMSFRIRTLDVARRKARLEGRRGVQFPWQSGPASGDESAPGGGDAAATEDHVTLHVARAASMLADSVPDLRYLREKAWPILAGAADWAVSRLTRTERGYELCRAMGPAEVPVPPNNDAFTLMAMHDVLRRAIDAAARLGGPCPPDWQKALAGLYLPRRSDGAIASHDDFRIDEDKGTTPSPLAGLFPLEYPLSQEERTATLALFLPRWRAYVGSPMLPALYPIWAAMAGDRRLALQLFEEGYAAYDHGRFHQCLEYRPDFPDSEVPAGPFFANIGGMLTGLLYGFSGMTIDGGAPDRWPRRPIILPEGWRSIEVERLWVRGRPMRLVARHGAERAELAET</sequence>
<evidence type="ECO:0000259" key="2">
    <source>
        <dbReference type="Pfam" id="PF03632"/>
    </source>
</evidence>
<dbReference type="InterPro" id="IPR012341">
    <property type="entry name" value="6hp_glycosidase-like_sf"/>
</dbReference>
<protein>
    <submittedName>
        <fullName evidence="3">Trehalose and maltose hydrolase (Possible phosphorylase)</fullName>
    </submittedName>
</protein>
<dbReference type="PANTHER" id="PTHR11051:SF8">
    <property type="entry name" value="PROTEIN-GLUCOSYLGALACTOSYLHYDROXYLYSINE GLUCOSIDASE"/>
    <property type="match status" value="1"/>
</dbReference>
<name>A0A1X7FYM8_9SPHN</name>
<feature type="region of interest" description="Disordered" evidence="1">
    <location>
        <begin position="374"/>
        <end position="396"/>
    </location>
</feature>
<gene>
    <name evidence="3" type="ORF">SAMN06295910_0202</name>
</gene>
<dbReference type="InterPro" id="IPR005195">
    <property type="entry name" value="Glyco_hydro_65_M"/>
</dbReference>
<dbReference type="PANTHER" id="PTHR11051">
    <property type="entry name" value="GLYCOSYL HYDROLASE-RELATED"/>
    <property type="match status" value="1"/>
</dbReference>
<dbReference type="InterPro" id="IPR037018">
    <property type="entry name" value="GH65_N"/>
</dbReference>
<organism evidence="3 4">
    <name type="scientific">Allosphingosinicella indica</name>
    <dbReference type="NCBI Taxonomy" id="941907"/>
    <lineage>
        <taxon>Bacteria</taxon>
        <taxon>Pseudomonadati</taxon>
        <taxon>Pseudomonadota</taxon>
        <taxon>Alphaproteobacteria</taxon>
        <taxon>Sphingomonadales</taxon>
        <taxon>Sphingomonadaceae</taxon>
        <taxon>Allosphingosinicella</taxon>
    </lineage>
</organism>
<evidence type="ECO:0000256" key="1">
    <source>
        <dbReference type="SAM" id="MobiDB-lite"/>
    </source>
</evidence>
<evidence type="ECO:0000313" key="4">
    <source>
        <dbReference type="Proteomes" id="UP000192934"/>
    </source>
</evidence>
<dbReference type="STRING" id="941907.SAMN06295910_0202"/>
<dbReference type="Proteomes" id="UP000192934">
    <property type="component" value="Chromosome I"/>
</dbReference>
<evidence type="ECO:0000313" key="3">
    <source>
        <dbReference type="EMBL" id="SMF61220.1"/>
    </source>
</evidence>
<dbReference type="AlphaFoldDB" id="A0A1X7FYM8"/>